<dbReference type="InterPro" id="IPR000644">
    <property type="entry name" value="CBS_dom"/>
</dbReference>
<gene>
    <name evidence="5" type="ORF">QYE76_047648</name>
</gene>
<dbReference type="AlphaFoldDB" id="A0AAD8TQA2"/>
<dbReference type="Proteomes" id="UP001231189">
    <property type="component" value="Unassembled WGS sequence"/>
</dbReference>
<dbReference type="PANTHER" id="PTHR13780">
    <property type="entry name" value="AMP-ACTIVATED PROTEIN KINASE, GAMMA REGULATORY SUBUNIT"/>
    <property type="match status" value="1"/>
</dbReference>
<accession>A0AAD8TQA2</accession>
<dbReference type="EMBL" id="JAUUTY010000002">
    <property type="protein sequence ID" value="KAK1686800.1"/>
    <property type="molecule type" value="Genomic_DNA"/>
</dbReference>
<reference evidence="5" key="1">
    <citation type="submission" date="2023-07" db="EMBL/GenBank/DDBJ databases">
        <title>A chromosome-level genome assembly of Lolium multiflorum.</title>
        <authorList>
            <person name="Chen Y."/>
            <person name="Copetti D."/>
            <person name="Kolliker R."/>
            <person name="Studer B."/>
        </authorList>
    </citation>
    <scope>NUCLEOTIDE SEQUENCE</scope>
    <source>
        <strain evidence="5">02402/16</strain>
        <tissue evidence="5">Leaf</tissue>
    </source>
</reference>
<dbReference type="PANTHER" id="PTHR13780:SF146">
    <property type="entry name" value="CBS DOMAIN-CONTAINING PROTEIN"/>
    <property type="match status" value="1"/>
</dbReference>
<dbReference type="InterPro" id="IPR046342">
    <property type="entry name" value="CBS_dom_sf"/>
</dbReference>
<keyword evidence="2" id="KW-0129">CBS domain</keyword>
<dbReference type="Pfam" id="PF00571">
    <property type="entry name" value="CBS"/>
    <property type="match status" value="1"/>
</dbReference>
<dbReference type="SUPFAM" id="SSF54631">
    <property type="entry name" value="CBS-domain pair"/>
    <property type="match status" value="2"/>
</dbReference>
<evidence type="ECO:0000313" key="6">
    <source>
        <dbReference type="Proteomes" id="UP001231189"/>
    </source>
</evidence>
<name>A0AAD8TQA2_LOLMU</name>
<sequence>MAGRFLLTHDVSDLCIGKPALRWLPPSSTVAHAVAELDGQGPDACLAVWDGKGTTTVAGRVRMSDVVVFLCADSNLASPAAALQATLADLLAAAGANAPPVRCVQPHVSVLEAVDALLGGAHCLLVPIHHNRMCWLSVEDVVRFFLGSVALFSSTASRSVSDLGVVSPALSVAATDGALSAVAPLLRTASVAVVSGGRIEGEISSSTLCSLDPSLAAAAFATLSAGELASFVDYVPTTREAALRVVRSRIRRRNLHGMLDLLDGHDDLSSPSSLSSSSSPFSSSSSDDDEAAYNTRPTGKHGSWSKGRRAAREPISCRRGSSLVAVMAQAVAHRVTQVWVLGDEEELVGVVGFLDVLRVLRRHLLHTPPAHV</sequence>
<keyword evidence="1" id="KW-0677">Repeat</keyword>
<keyword evidence="6" id="KW-1185">Reference proteome</keyword>
<evidence type="ECO:0000313" key="5">
    <source>
        <dbReference type="EMBL" id="KAK1686800.1"/>
    </source>
</evidence>
<feature type="compositionally biased region" description="Low complexity" evidence="3">
    <location>
        <begin position="269"/>
        <end position="285"/>
    </location>
</feature>
<protein>
    <recommendedName>
        <fullName evidence="4">CBS domain-containing protein</fullName>
    </recommendedName>
</protein>
<evidence type="ECO:0000256" key="3">
    <source>
        <dbReference type="SAM" id="MobiDB-lite"/>
    </source>
</evidence>
<dbReference type="GO" id="GO:0005634">
    <property type="term" value="C:nucleus"/>
    <property type="evidence" value="ECO:0007669"/>
    <property type="project" value="TreeGrafter"/>
</dbReference>
<feature type="region of interest" description="Disordered" evidence="3">
    <location>
        <begin position="268"/>
        <end position="313"/>
    </location>
</feature>
<dbReference type="InterPro" id="IPR050511">
    <property type="entry name" value="AMPK_gamma/SDS23_families"/>
</dbReference>
<evidence type="ECO:0000256" key="1">
    <source>
        <dbReference type="ARBA" id="ARBA00022737"/>
    </source>
</evidence>
<organism evidence="5 6">
    <name type="scientific">Lolium multiflorum</name>
    <name type="common">Italian ryegrass</name>
    <name type="synonym">Lolium perenne subsp. multiflorum</name>
    <dbReference type="NCBI Taxonomy" id="4521"/>
    <lineage>
        <taxon>Eukaryota</taxon>
        <taxon>Viridiplantae</taxon>
        <taxon>Streptophyta</taxon>
        <taxon>Embryophyta</taxon>
        <taxon>Tracheophyta</taxon>
        <taxon>Spermatophyta</taxon>
        <taxon>Magnoliopsida</taxon>
        <taxon>Liliopsida</taxon>
        <taxon>Poales</taxon>
        <taxon>Poaceae</taxon>
        <taxon>BOP clade</taxon>
        <taxon>Pooideae</taxon>
        <taxon>Poodae</taxon>
        <taxon>Poeae</taxon>
        <taxon>Poeae Chloroplast Group 2 (Poeae type)</taxon>
        <taxon>Loliodinae</taxon>
        <taxon>Loliinae</taxon>
        <taxon>Lolium</taxon>
    </lineage>
</organism>
<evidence type="ECO:0000256" key="2">
    <source>
        <dbReference type="ARBA" id="ARBA00023122"/>
    </source>
</evidence>
<dbReference type="GO" id="GO:0005737">
    <property type="term" value="C:cytoplasm"/>
    <property type="evidence" value="ECO:0007669"/>
    <property type="project" value="TreeGrafter"/>
</dbReference>
<dbReference type="Gene3D" id="3.10.580.10">
    <property type="entry name" value="CBS-domain"/>
    <property type="match status" value="1"/>
</dbReference>
<feature type="domain" description="CBS" evidence="4">
    <location>
        <begin position="312"/>
        <end position="361"/>
    </location>
</feature>
<proteinExistence type="predicted"/>
<evidence type="ECO:0000259" key="4">
    <source>
        <dbReference type="Pfam" id="PF00571"/>
    </source>
</evidence>
<comment type="caution">
    <text evidence="5">The sequence shown here is derived from an EMBL/GenBank/DDBJ whole genome shotgun (WGS) entry which is preliminary data.</text>
</comment>